<accession>A0A917ARR8</accession>
<dbReference type="InterPro" id="IPR002763">
    <property type="entry name" value="DUF72"/>
</dbReference>
<dbReference type="Gene3D" id="3.20.20.410">
    <property type="entry name" value="Protein of unknown function UPF0759"/>
    <property type="match status" value="1"/>
</dbReference>
<dbReference type="PANTHER" id="PTHR30348">
    <property type="entry name" value="UNCHARACTERIZED PROTEIN YECE"/>
    <property type="match status" value="1"/>
</dbReference>
<dbReference type="AlphaFoldDB" id="A0A917ARR8"/>
<dbReference type="InterPro" id="IPR036520">
    <property type="entry name" value="UPF0759_sf"/>
</dbReference>
<comment type="caution">
    <text evidence="1">The sequence shown here is derived from an EMBL/GenBank/DDBJ whole genome shotgun (WGS) entry which is preliminary data.</text>
</comment>
<protein>
    <recommendedName>
        <fullName evidence="3">DUF72 domain-containing protein</fullName>
    </recommendedName>
</protein>
<name>A0A917ARR8_9BACI</name>
<evidence type="ECO:0000313" key="1">
    <source>
        <dbReference type="EMBL" id="GGE70435.1"/>
    </source>
</evidence>
<evidence type="ECO:0000313" key="2">
    <source>
        <dbReference type="Proteomes" id="UP000605259"/>
    </source>
</evidence>
<dbReference type="EMBL" id="BMFK01000001">
    <property type="protein sequence ID" value="GGE70435.1"/>
    <property type="molecule type" value="Genomic_DNA"/>
</dbReference>
<dbReference type="RefSeq" id="WP_188388257.1">
    <property type="nucleotide sequence ID" value="NZ_BMFK01000001.1"/>
</dbReference>
<dbReference type="Proteomes" id="UP000605259">
    <property type="component" value="Unassembled WGS sequence"/>
</dbReference>
<reference evidence="1" key="1">
    <citation type="journal article" date="2014" name="Int. J. Syst. Evol. Microbiol.">
        <title>Complete genome sequence of Corynebacterium casei LMG S-19264T (=DSM 44701T), isolated from a smear-ripened cheese.</title>
        <authorList>
            <consortium name="US DOE Joint Genome Institute (JGI-PGF)"/>
            <person name="Walter F."/>
            <person name="Albersmeier A."/>
            <person name="Kalinowski J."/>
            <person name="Ruckert C."/>
        </authorList>
    </citation>
    <scope>NUCLEOTIDE SEQUENCE</scope>
    <source>
        <strain evidence="1">CGMCC 1.12698</strain>
    </source>
</reference>
<organism evidence="1 2">
    <name type="scientific">Priestia taiwanensis</name>
    <dbReference type="NCBI Taxonomy" id="1347902"/>
    <lineage>
        <taxon>Bacteria</taxon>
        <taxon>Bacillati</taxon>
        <taxon>Bacillota</taxon>
        <taxon>Bacilli</taxon>
        <taxon>Bacillales</taxon>
        <taxon>Bacillaceae</taxon>
        <taxon>Priestia</taxon>
    </lineage>
</organism>
<evidence type="ECO:0008006" key="3">
    <source>
        <dbReference type="Google" id="ProtNLM"/>
    </source>
</evidence>
<sequence length="282" mass="32935">MVIKIGVTGWGDHDSLYPDTYTNKNKLKTYSNHFPIVEVDSAFYAVQSERNYAKWVQETPSHFSFVVKALGTLTGHTREGIKAAELDALFDRYLSSVEPVREAGKLKALLFQFPPWFDCKAENVHYLRYIKAKLGNIPAAIEFRNQTWFRDNYRERTLSFMEEEEWIHTICDEPQAGAGSIPTILHPTHKNLTLVRFHGRNVHGWNNHGQDNWRKVRFLYRYTKEELVEWVNHIRELEKKTKEICILFNNNSGGDAVHNAKQLMGLLNIEYGEKMPEQMELF</sequence>
<gene>
    <name evidence="1" type="primary">yunF</name>
    <name evidence="1" type="ORF">GCM10007140_20430</name>
</gene>
<dbReference type="Pfam" id="PF01904">
    <property type="entry name" value="DUF72"/>
    <property type="match status" value="1"/>
</dbReference>
<proteinExistence type="predicted"/>
<keyword evidence="2" id="KW-1185">Reference proteome</keyword>
<reference evidence="1" key="2">
    <citation type="submission" date="2020-09" db="EMBL/GenBank/DDBJ databases">
        <authorList>
            <person name="Sun Q."/>
            <person name="Zhou Y."/>
        </authorList>
    </citation>
    <scope>NUCLEOTIDE SEQUENCE</scope>
    <source>
        <strain evidence="1">CGMCC 1.12698</strain>
    </source>
</reference>
<dbReference type="SUPFAM" id="SSF117396">
    <property type="entry name" value="TM1631-like"/>
    <property type="match status" value="1"/>
</dbReference>
<dbReference type="PANTHER" id="PTHR30348:SF13">
    <property type="entry name" value="UPF0759 PROTEIN YUNF"/>
    <property type="match status" value="1"/>
</dbReference>